<feature type="domain" description="VOC" evidence="1">
    <location>
        <begin position="137"/>
        <end position="258"/>
    </location>
</feature>
<reference evidence="3" key="1">
    <citation type="submission" date="2016-10" db="EMBL/GenBank/DDBJ databases">
        <authorList>
            <person name="Varghese N."/>
            <person name="Submissions S."/>
        </authorList>
    </citation>
    <scope>NUCLEOTIDE SEQUENCE [LARGE SCALE GENOMIC DNA]</scope>
    <source>
        <strain evidence="3">CGMCC 4.3147</strain>
    </source>
</reference>
<dbReference type="SUPFAM" id="SSF54593">
    <property type="entry name" value="Glyoxalase/Bleomycin resistance protein/Dihydroxybiphenyl dioxygenase"/>
    <property type="match status" value="2"/>
</dbReference>
<gene>
    <name evidence="2" type="ORF">SAMN05216298_4275</name>
</gene>
<dbReference type="RefSeq" id="WP_143034883.1">
    <property type="nucleotide sequence ID" value="NZ_FNGF01000006.1"/>
</dbReference>
<dbReference type="AlphaFoldDB" id="A0A1G9KVT3"/>
<sequence>MASIPLGAPIWSDSLTTELAADTAFYEGLFGWDSENAGEEYGGFTTFSRGGRPVMGISPCPPGEAPSRSWNLYFNVADVAASAELATRLGGTVVHGPEEVPGMLRFAMFTDPQGAPFGLMEAIDPANGFGVWGEPGSVSWAEYHFDGAPADAMRFYADLLGWNAVTPPWEDPANPRPYAALSPGGGGAEFGGCHAAEGFEQGLPPQWSVMVAVDDADAVCARAKELGGSVAAEPMDVPGLRVAGVAAPGGTVVAIHSPRPWE</sequence>
<dbReference type="Pfam" id="PF00903">
    <property type="entry name" value="Glyoxalase"/>
    <property type="match status" value="1"/>
</dbReference>
<keyword evidence="3" id="KW-1185">Reference proteome</keyword>
<dbReference type="InterPro" id="IPR004360">
    <property type="entry name" value="Glyas_Fos-R_dOase_dom"/>
</dbReference>
<dbReference type="PROSITE" id="PS51819">
    <property type="entry name" value="VOC"/>
    <property type="match status" value="2"/>
</dbReference>
<dbReference type="OrthoDB" id="9793039at2"/>
<dbReference type="Gene3D" id="3.10.180.10">
    <property type="entry name" value="2,3-Dihydroxybiphenyl 1,2-Dioxygenase, domain 1"/>
    <property type="match status" value="2"/>
</dbReference>
<dbReference type="InterPro" id="IPR041581">
    <property type="entry name" value="Glyoxalase_6"/>
</dbReference>
<feature type="domain" description="VOC" evidence="1">
    <location>
        <begin position="8"/>
        <end position="122"/>
    </location>
</feature>
<organism evidence="2 3">
    <name type="scientific">Glycomyces sambucus</name>
    <dbReference type="NCBI Taxonomy" id="380244"/>
    <lineage>
        <taxon>Bacteria</taxon>
        <taxon>Bacillati</taxon>
        <taxon>Actinomycetota</taxon>
        <taxon>Actinomycetes</taxon>
        <taxon>Glycomycetales</taxon>
        <taxon>Glycomycetaceae</taxon>
        <taxon>Glycomyces</taxon>
    </lineage>
</organism>
<dbReference type="InterPro" id="IPR052164">
    <property type="entry name" value="Anthracycline_SecMetBiosynth"/>
</dbReference>
<dbReference type="InterPro" id="IPR037523">
    <property type="entry name" value="VOC_core"/>
</dbReference>
<evidence type="ECO:0000313" key="3">
    <source>
        <dbReference type="Proteomes" id="UP000198662"/>
    </source>
</evidence>
<evidence type="ECO:0000313" key="2">
    <source>
        <dbReference type="EMBL" id="SDL53801.1"/>
    </source>
</evidence>
<dbReference type="EMBL" id="FNGF01000006">
    <property type="protein sequence ID" value="SDL53801.1"/>
    <property type="molecule type" value="Genomic_DNA"/>
</dbReference>
<dbReference type="InterPro" id="IPR029068">
    <property type="entry name" value="Glyas_Bleomycin-R_OHBP_Dase"/>
</dbReference>
<dbReference type="Proteomes" id="UP000198662">
    <property type="component" value="Unassembled WGS sequence"/>
</dbReference>
<dbReference type="CDD" id="cd07247">
    <property type="entry name" value="SgaA_N_like"/>
    <property type="match status" value="1"/>
</dbReference>
<dbReference type="PANTHER" id="PTHR33993">
    <property type="entry name" value="GLYOXALASE-RELATED"/>
    <property type="match status" value="1"/>
</dbReference>
<dbReference type="PANTHER" id="PTHR33993:SF14">
    <property type="entry name" value="GB|AAF24581.1"/>
    <property type="match status" value="1"/>
</dbReference>
<protein>
    <recommendedName>
        <fullName evidence="1">VOC domain-containing protein</fullName>
    </recommendedName>
</protein>
<dbReference type="Pfam" id="PF18029">
    <property type="entry name" value="Glyoxalase_6"/>
    <property type="match status" value="1"/>
</dbReference>
<accession>A0A1G9KVT3</accession>
<proteinExistence type="predicted"/>
<name>A0A1G9KVT3_9ACTN</name>
<evidence type="ECO:0000259" key="1">
    <source>
        <dbReference type="PROSITE" id="PS51819"/>
    </source>
</evidence>